<dbReference type="GO" id="GO:0042574">
    <property type="term" value="P:retinal metabolic process"/>
    <property type="evidence" value="ECO:0007669"/>
    <property type="project" value="TreeGrafter"/>
</dbReference>
<keyword evidence="6" id="KW-0732">Signal</keyword>
<gene>
    <name evidence="7" type="ORF">KP79_PYT14120</name>
</gene>
<evidence type="ECO:0000256" key="5">
    <source>
        <dbReference type="PIRSR" id="PIRSR604294-1"/>
    </source>
</evidence>
<evidence type="ECO:0000313" key="8">
    <source>
        <dbReference type="Proteomes" id="UP000242188"/>
    </source>
</evidence>
<evidence type="ECO:0000256" key="1">
    <source>
        <dbReference type="ARBA" id="ARBA00006787"/>
    </source>
</evidence>
<dbReference type="AlphaFoldDB" id="A0A210PE13"/>
<evidence type="ECO:0000313" key="7">
    <source>
        <dbReference type="EMBL" id="OWF34723.1"/>
    </source>
</evidence>
<dbReference type="STRING" id="6573.A0A210PE13"/>
<dbReference type="PANTHER" id="PTHR10543">
    <property type="entry name" value="BETA-CAROTENE DIOXYGENASE"/>
    <property type="match status" value="1"/>
</dbReference>
<keyword evidence="3" id="KW-0560">Oxidoreductase</keyword>
<feature type="chain" id="PRO_5012532714" evidence="6">
    <location>
        <begin position="21"/>
        <end position="519"/>
    </location>
</feature>
<comment type="similarity">
    <text evidence="1">Belongs to the carotenoid oxygenase family.</text>
</comment>
<feature type="binding site" evidence="5">
    <location>
        <position position="257"/>
    </location>
    <ligand>
        <name>Fe cation</name>
        <dbReference type="ChEBI" id="CHEBI:24875"/>
        <note>catalytic</note>
    </ligand>
</feature>
<reference evidence="7 8" key="1">
    <citation type="journal article" date="2017" name="Nat. Ecol. Evol.">
        <title>Scallop genome provides insights into evolution of bilaterian karyotype and development.</title>
        <authorList>
            <person name="Wang S."/>
            <person name="Zhang J."/>
            <person name="Jiao W."/>
            <person name="Li J."/>
            <person name="Xun X."/>
            <person name="Sun Y."/>
            <person name="Guo X."/>
            <person name="Huan P."/>
            <person name="Dong B."/>
            <person name="Zhang L."/>
            <person name="Hu X."/>
            <person name="Sun X."/>
            <person name="Wang J."/>
            <person name="Zhao C."/>
            <person name="Wang Y."/>
            <person name="Wang D."/>
            <person name="Huang X."/>
            <person name="Wang R."/>
            <person name="Lv J."/>
            <person name="Li Y."/>
            <person name="Zhang Z."/>
            <person name="Liu B."/>
            <person name="Lu W."/>
            <person name="Hui Y."/>
            <person name="Liang J."/>
            <person name="Zhou Z."/>
            <person name="Hou R."/>
            <person name="Li X."/>
            <person name="Liu Y."/>
            <person name="Li H."/>
            <person name="Ning X."/>
            <person name="Lin Y."/>
            <person name="Zhao L."/>
            <person name="Xing Q."/>
            <person name="Dou J."/>
            <person name="Li Y."/>
            <person name="Mao J."/>
            <person name="Guo H."/>
            <person name="Dou H."/>
            <person name="Li T."/>
            <person name="Mu C."/>
            <person name="Jiang W."/>
            <person name="Fu Q."/>
            <person name="Fu X."/>
            <person name="Miao Y."/>
            <person name="Liu J."/>
            <person name="Yu Q."/>
            <person name="Li R."/>
            <person name="Liao H."/>
            <person name="Li X."/>
            <person name="Kong Y."/>
            <person name="Jiang Z."/>
            <person name="Chourrout D."/>
            <person name="Li R."/>
            <person name="Bao Z."/>
        </authorList>
    </citation>
    <scope>NUCLEOTIDE SEQUENCE [LARGE SCALE GENOMIC DNA]</scope>
    <source>
        <strain evidence="7 8">PY_sf001</strain>
    </source>
</reference>
<protein>
    <submittedName>
        <fullName evidence="7">Beta,beta-carotene 15,15'-monooxygenase</fullName>
    </submittedName>
</protein>
<dbReference type="EMBL" id="NEDP02076750">
    <property type="protein sequence ID" value="OWF34723.1"/>
    <property type="molecule type" value="Genomic_DNA"/>
</dbReference>
<dbReference type="Proteomes" id="UP000242188">
    <property type="component" value="Unassembled WGS sequence"/>
</dbReference>
<evidence type="ECO:0000256" key="4">
    <source>
        <dbReference type="ARBA" id="ARBA00023004"/>
    </source>
</evidence>
<evidence type="ECO:0000256" key="2">
    <source>
        <dbReference type="ARBA" id="ARBA00022723"/>
    </source>
</evidence>
<organism evidence="7 8">
    <name type="scientific">Mizuhopecten yessoensis</name>
    <name type="common">Japanese scallop</name>
    <name type="synonym">Patinopecten yessoensis</name>
    <dbReference type="NCBI Taxonomy" id="6573"/>
    <lineage>
        <taxon>Eukaryota</taxon>
        <taxon>Metazoa</taxon>
        <taxon>Spiralia</taxon>
        <taxon>Lophotrochozoa</taxon>
        <taxon>Mollusca</taxon>
        <taxon>Bivalvia</taxon>
        <taxon>Autobranchia</taxon>
        <taxon>Pteriomorphia</taxon>
        <taxon>Pectinida</taxon>
        <taxon>Pectinoidea</taxon>
        <taxon>Pectinidae</taxon>
        <taxon>Mizuhopecten</taxon>
    </lineage>
</organism>
<dbReference type="GO" id="GO:0004497">
    <property type="term" value="F:monooxygenase activity"/>
    <property type="evidence" value="ECO:0007669"/>
    <property type="project" value="UniProtKB-KW"/>
</dbReference>
<keyword evidence="4 5" id="KW-0408">Iron</keyword>
<dbReference type="GO" id="GO:0016121">
    <property type="term" value="P:carotene catabolic process"/>
    <property type="evidence" value="ECO:0007669"/>
    <property type="project" value="TreeGrafter"/>
</dbReference>
<name>A0A210PE13_MIZYE</name>
<feature type="signal peptide" evidence="6">
    <location>
        <begin position="1"/>
        <end position="20"/>
    </location>
</feature>
<evidence type="ECO:0000256" key="3">
    <source>
        <dbReference type="ARBA" id="ARBA00023002"/>
    </source>
</evidence>
<dbReference type="GO" id="GO:0010436">
    <property type="term" value="F:carotenoid dioxygenase activity"/>
    <property type="evidence" value="ECO:0007669"/>
    <property type="project" value="TreeGrafter"/>
</dbReference>
<keyword evidence="8" id="KW-1185">Reference proteome</keyword>
<keyword evidence="7" id="KW-0503">Monooxygenase</keyword>
<keyword evidence="2 5" id="KW-0479">Metal-binding</keyword>
<dbReference type="InterPro" id="IPR004294">
    <property type="entry name" value="Carotenoid_Oase"/>
</dbReference>
<comment type="cofactor">
    <cofactor evidence="5">
        <name>Fe(2+)</name>
        <dbReference type="ChEBI" id="CHEBI:29033"/>
    </cofactor>
    <text evidence="5">Binds 1 Fe(2+) ion per subunit.</text>
</comment>
<proteinExistence type="inferred from homology"/>
<evidence type="ECO:0000256" key="6">
    <source>
        <dbReference type="SAM" id="SignalP"/>
    </source>
</evidence>
<dbReference type="Pfam" id="PF03055">
    <property type="entry name" value="RPE65"/>
    <property type="match status" value="1"/>
</dbReference>
<feature type="binding site" evidence="5">
    <location>
        <position position="204"/>
    </location>
    <ligand>
        <name>Fe cation</name>
        <dbReference type="ChEBI" id="CHEBI:24875"/>
        <note>catalytic</note>
    </ligand>
</feature>
<feature type="binding site" evidence="5">
    <location>
        <position position="322"/>
    </location>
    <ligand>
        <name>Fe cation</name>
        <dbReference type="ChEBI" id="CHEBI:24875"/>
        <note>catalytic</note>
    </ligand>
</feature>
<feature type="binding site" evidence="5">
    <location>
        <position position="512"/>
    </location>
    <ligand>
        <name>Fe cation</name>
        <dbReference type="ChEBI" id="CHEBI:24875"/>
        <note>catalytic</note>
    </ligand>
</feature>
<dbReference type="GO" id="GO:0003834">
    <property type="term" value="F:beta-carotene 15,15'-dioxygenase activity"/>
    <property type="evidence" value="ECO:0007669"/>
    <property type="project" value="TreeGrafter"/>
</dbReference>
<dbReference type="PANTHER" id="PTHR10543:SF24">
    <property type="entry name" value="CAROTENOID ISOMEROOXYGENASE"/>
    <property type="match status" value="1"/>
</dbReference>
<sequence>MERLYVVLAVLSVGLALCASVDLPQDDDAPGFDEWFLSNNQSYENHPIHFENPLPKWLRGTLIRNGAGQVEMGNRQFVNFFDGYAKLNSWKFPGNGSAFFSTKFIQSKVYTESLAKNDIAPFLTFEGVSPPFGDVERYESFLLNMDNTVVNVFNYSNKIVAMNDIWKVYEINPHTLDTIGVVNPPTPPSKFSNLARLNVMSTAHPVAEHGTGANFDILNTFSLIPGTKERLSVVRVTSLEGRELVAEWEIDQTSYMHSFSVTPNYVILLAAPYYINMNDMLKYASVVGGMQWNGQDNATFYVVEIKTGKIHTLVTGNVFVIHHINAFELPDGKIALDVPAQPNPYGFSMYDLSYIHNKTARVHLPAKPVLTRFTLDLQTQSVQRVSFEDGPKAPCVGALEMPVFNENYRHMNYCYIYGQVINYNGKGFSHIALVKKDVCDNAGDLMYTAPHQYLTEPWFVPNPDGKAEDDGVLMASAFDGDKKESYLLMLDPKTMTVINRSYMPTRVPFNFHGRFFDIV</sequence>
<accession>A0A210PE13</accession>
<dbReference type="GO" id="GO:0046872">
    <property type="term" value="F:metal ion binding"/>
    <property type="evidence" value="ECO:0007669"/>
    <property type="project" value="UniProtKB-KW"/>
</dbReference>
<comment type="caution">
    <text evidence="7">The sequence shown here is derived from an EMBL/GenBank/DDBJ whole genome shotgun (WGS) entry which is preliminary data.</text>
</comment>
<dbReference type="OrthoDB" id="407010at2759"/>